<accession>A0A345XKE7</accession>
<feature type="transmembrane region" description="Helical" evidence="1">
    <location>
        <begin position="118"/>
        <end position="141"/>
    </location>
</feature>
<keyword evidence="1" id="KW-0472">Membrane</keyword>
<feature type="transmembrane region" description="Helical" evidence="1">
    <location>
        <begin position="80"/>
        <end position="106"/>
    </location>
</feature>
<evidence type="ECO:0000256" key="1">
    <source>
        <dbReference type="SAM" id="Phobius"/>
    </source>
</evidence>
<dbReference type="KEGG" id="sarm:DVA86_05020"/>
<keyword evidence="1" id="KW-1133">Transmembrane helix</keyword>
<name>A0A345XKE7_9ACTN</name>
<feature type="transmembrane region" description="Helical" evidence="1">
    <location>
        <begin position="15"/>
        <end position="34"/>
    </location>
</feature>
<keyword evidence="3" id="KW-1185">Reference proteome</keyword>
<feature type="transmembrane region" description="Helical" evidence="1">
    <location>
        <begin position="178"/>
        <end position="196"/>
    </location>
</feature>
<gene>
    <name evidence="2" type="ORF">DVA86_05020</name>
</gene>
<dbReference type="RefSeq" id="WP_208876115.1">
    <property type="nucleotide sequence ID" value="NZ_CP031320.1"/>
</dbReference>
<dbReference type="Proteomes" id="UP000254425">
    <property type="component" value="Chromosome"/>
</dbReference>
<organism evidence="2 3">
    <name type="scientific">Streptomyces armeniacus</name>
    <dbReference type="NCBI Taxonomy" id="83291"/>
    <lineage>
        <taxon>Bacteria</taxon>
        <taxon>Bacillati</taxon>
        <taxon>Actinomycetota</taxon>
        <taxon>Actinomycetes</taxon>
        <taxon>Kitasatosporales</taxon>
        <taxon>Streptomycetaceae</taxon>
        <taxon>Streptomyces</taxon>
    </lineage>
</organism>
<sequence>MGDWWARNIIEPGKFPLLLALSAFVVTFAVTRLVTRMIRAGRGPFRNVTPGGVHVHHVVPGILLMTVGGFTALAGGRHGWGSGIAAVLFGVGTGLVLDEFALVLHLHDVYWSKEGSQSVEVVIVTVALTGLLLGGFLPFGVDSMSADEEQNRLNAVSTVTVNLAFVLVTLLKGKVRMAVLGVLVPPVAFVGALRLARPASPWAKRAYRERPRARARATLRAARHDRRWNGLRRRLNYLIGGAPTE</sequence>
<evidence type="ECO:0000313" key="2">
    <source>
        <dbReference type="EMBL" id="AXK32113.1"/>
    </source>
</evidence>
<feature type="transmembrane region" description="Helical" evidence="1">
    <location>
        <begin position="55"/>
        <end position="74"/>
    </location>
</feature>
<proteinExistence type="predicted"/>
<dbReference type="EMBL" id="CP031320">
    <property type="protein sequence ID" value="AXK32113.1"/>
    <property type="molecule type" value="Genomic_DNA"/>
</dbReference>
<evidence type="ECO:0000313" key="3">
    <source>
        <dbReference type="Proteomes" id="UP000254425"/>
    </source>
</evidence>
<reference evidence="2 3" key="1">
    <citation type="submission" date="2018-07" db="EMBL/GenBank/DDBJ databases">
        <title>Draft genome of the type strain Streptomyces armeniacus ATCC 15676.</title>
        <authorList>
            <person name="Labana P."/>
            <person name="Gosse J.T."/>
            <person name="Boddy C.N."/>
        </authorList>
    </citation>
    <scope>NUCLEOTIDE SEQUENCE [LARGE SCALE GENOMIC DNA]</scope>
    <source>
        <strain evidence="2 3">ATCC 15676</strain>
    </source>
</reference>
<protein>
    <recommendedName>
        <fullName evidence="4">Integral membrane protein</fullName>
    </recommendedName>
</protein>
<evidence type="ECO:0008006" key="4">
    <source>
        <dbReference type="Google" id="ProtNLM"/>
    </source>
</evidence>
<dbReference type="AlphaFoldDB" id="A0A345XKE7"/>
<keyword evidence="1" id="KW-0812">Transmembrane</keyword>